<dbReference type="Proteomes" id="UP000192536">
    <property type="component" value="Unassembled WGS sequence"/>
</dbReference>
<dbReference type="SUPFAM" id="SSF142823">
    <property type="entry name" value="ComB-like"/>
    <property type="match status" value="1"/>
</dbReference>
<keyword evidence="5" id="KW-0378">Hydrolase</keyword>
<dbReference type="GO" id="GO:0000287">
    <property type="term" value="F:magnesium ion binding"/>
    <property type="evidence" value="ECO:0007669"/>
    <property type="project" value="InterPro"/>
</dbReference>
<comment type="cofactor">
    <cofactor evidence="1">
        <name>Mg(2+)</name>
        <dbReference type="ChEBI" id="CHEBI:18420"/>
    </cofactor>
</comment>
<proteinExistence type="inferred from homology"/>
<evidence type="ECO:0000256" key="3">
    <source>
        <dbReference type="ARBA" id="ARBA00012953"/>
    </source>
</evidence>
<evidence type="ECO:0000313" key="9">
    <source>
        <dbReference type="Proteomes" id="UP000192536"/>
    </source>
</evidence>
<gene>
    <name evidence="8" type="ORF">BS640_11005</name>
</gene>
<dbReference type="Pfam" id="PF04029">
    <property type="entry name" value="2-ph_phosp"/>
    <property type="match status" value="1"/>
</dbReference>
<organism evidence="8 9">
    <name type="scientific">Rouxiella badensis</name>
    <dbReference type="NCBI Taxonomy" id="1646377"/>
    <lineage>
        <taxon>Bacteria</taxon>
        <taxon>Pseudomonadati</taxon>
        <taxon>Pseudomonadota</taxon>
        <taxon>Gammaproteobacteria</taxon>
        <taxon>Enterobacterales</taxon>
        <taxon>Yersiniaceae</taxon>
        <taxon>Rouxiella</taxon>
    </lineage>
</organism>
<sequence length="253" mass="26988">MSYFSQSGYEVRLEWGIAAVENLAHEVDCIVIIDVMSFSTCVSIACDRGALLFPYPWKDQSAQEYARQKDAEAAHVDRRFSGPGYTLSPQSLLKLSAGNRLVLPSPNGSATTFKAKAVASASTALFCGSLRNLKATARACLGFSRILLVPCGERWTDGSLRPSLEDLTAAGGIIAHLAGKTPSPEAEAAVAVYRATPLDRLRECASAQELIERGFAADVDLCLEPDVSDLACQLVDDAFVGISDGKTRLISGP</sequence>
<evidence type="ECO:0000256" key="4">
    <source>
        <dbReference type="ARBA" id="ARBA00021948"/>
    </source>
</evidence>
<reference evidence="8 9" key="1">
    <citation type="journal article" date="2017" name="Int. J. Syst. Evol. Microbiol.">
        <title>Rouxiella badensis sp. nov. and Rouxiella silvae sp. nov. isolated from peat bog soil in Germany and emendation of the genus description.</title>
        <authorList>
            <person name="Le Fleche-Mateos A."/>
            <person name="Kugler J.H."/>
            <person name="Hansen S.H."/>
            <person name="Syldatk C."/>
            <person name="Hausmann R."/>
            <person name="Lomprez F."/>
            <person name="Vandenbogaert M."/>
            <person name="Manuguerra J.C."/>
            <person name="Grimont P.A."/>
        </authorList>
    </citation>
    <scope>NUCLEOTIDE SEQUENCE [LARGE SCALE GENOMIC DNA]</scope>
    <source>
        <strain evidence="8 9">DSM 100043</strain>
    </source>
</reference>
<evidence type="ECO:0000256" key="5">
    <source>
        <dbReference type="ARBA" id="ARBA00022801"/>
    </source>
</evidence>
<evidence type="ECO:0000256" key="2">
    <source>
        <dbReference type="ARBA" id="ARBA00009997"/>
    </source>
</evidence>
<accession>A0A1X0WFK8</accession>
<dbReference type="Gene3D" id="3.90.1560.10">
    <property type="entry name" value="ComB-like"/>
    <property type="match status" value="1"/>
</dbReference>
<dbReference type="InterPro" id="IPR005238">
    <property type="entry name" value="ComB-like"/>
</dbReference>
<evidence type="ECO:0000313" key="8">
    <source>
        <dbReference type="EMBL" id="ORJ25524.1"/>
    </source>
</evidence>
<dbReference type="GO" id="GO:0050545">
    <property type="term" value="F:sulfopyruvate decarboxylase activity"/>
    <property type="evidence" value="ECO:0007669"/>
    <property type="project" value="TreeGrafter"/>
</dbReference>
<name>A0A1X0WFK8_9GAMM</name>
<keyword evidence="9" id="KW-1185">Reference proteome</keyword>
<protein>
    <recommendedName>
        <fullName evidence="4">Probable 2-phosphosulfolactate phosphatase</fullName>
        <ecNumber evidence="3">3.1.3.71</ecNumber>
    </recommendedName>
</protein>
<dbReference type="STRING" id="1646377.BS640_11005"/>
<evidence type="ECO:0000256" key="6">
    <source>
        <dbReference type="ARBA" id="ARBA00022842"/>
    </source>
</evidence>
<dbReference type="PANTHER" id="PTHR37311:SF1">
    <property type="entry name" value="2-PHOSPHOSULFOLACTATE PHOSPHATASE-RELATED"/>
    <property type="match status" value="1"/>
</dbReference>
<comment type="catalytic activity">
    <reaction evidence="7">
        <text>(2R)-O-phospho-3-sulfolactate + H2O = (2R)-3-sulfolactate + phosphate</text>
        <dbReference type="Rhea" id="RHEA:23416"/>
        <dbReference type="ChEBI" id="CHEBI:15377"/>
        <dbReference type="ChEBI" id="CHEBI:15597"/>
        <dbReference type="ChEBI" id="CHEBI:43474"/>
        <dbReference type="ChEBI" id="CHEBI:58738"/>
        <dbReference type="EC" id="3.1.3.71"/>
    </reaction>
</comment>
<keyword evidence="6" id="KW-0460">Magnesium</keyword>
<comment type="similarity">
    <text evidence="2">Belongs to the ComB family.</text>
</comment>
<dbReference type="RefSeq" id="WP_084912563.1">
    <property type="nucleotide sequence ID" value="NZ_MRWE01000015.1"/>
</dbReference>
<dbReference type="InterPro" id="IPR036702">
    <property type="entry name" value="ComB-like_sf"/>
</dbReference>
<dbReference type="EC" id="3.1.3.71" evidence="3"/>
<dbReference type="GO" id="GO:0050532">
    <property type="term" value="F:2-phosphosulfolactate phosphatase activity"/>
    <property type="evidence" value="ECO:0007669"/>
    <property type="project" value="UniProtKB-EC"/>
</dbReference>
<dbReference type="PANTHER" id="PTHR37311">
    <property type="entry name" value="2-PHOSPHOSULFOLACTATE PHOSPHATASE-RELATED"/>
    <property type="match status" value="1"/>
</dbReference>
<comment type="caution">
    <text evidence="8">The sequence shown here is derived from an EMBL/GenBank/DDBJ whole genome shotgun (WGS) entry which is preliminary data.</text>
</comment>
<evidence type="ECO:0000256" key="7">
    <source>
        <dbReference type="ARBA" id="ARBA00033711"/>
    </source>
</evidence>
<evidence type="ECO:0000256" key="1">
    <source>
        <dbReference type="ARBA" id="ARBA00001946"/>
    </source>
</evidence>
<dbReference type="EMBL" id="MRWE01000015">
    <property type="protein sequence ID" value="ORJ25524.1"/>
    <property type="molecule type" value="Genomic_DNA"/>
</dbReference>
<dbReference type="AlphaFoldDB" id="A0A1X0WFK8"/>